<proteinExistence type="predicted"/>
<gene>
    <name evidence="2" type="ORF">BN1205_053210</name>
</gene>
<sequence length="1156" mass="125895">MGRRPRSGHGRRARPPGNSRSAGPNTPRVQPRSEETSIRDSVAVSQPFIRRNSTETSLVNALSRLHLSDDSRQSPLHLNTSNEHALRTASRIQEGNLSKDPGISTTSKQKTDQDGKNQKKDDSETRDSNPTPPLHKVDGCGNMELLKLDNQEREPGPSTPAVAQIPPRSPLGYPSPGVVGVSRFLGLGQAPLLQGASRLLSLETHGHVAKRSPVLQFSLVPHEEVWGDSATAGDVGHHPLLRSGFGDLSSSDLGTRLPQFHAENEFARYLHLLSAGSSHNERKSRGVTENAGLALRRSPAATPRSTLLPRSTLRCSPRNTLLIFDWDDTLFPSSWLRCAGIDPLNQVQFGSFSDLPLHVQEALSACEDMVLQVLEAAHELGMVMVVSNAHTRWLRLSLDKLMPRVGALMRQKEVAVMSARCVCEAVGCADAAIWKSATFDALIDAFMRTHAAQIARQNPFQPQHSPMFPNGGTLRNLLEQGTPRTRYAFPDSRIPRALGVSGTAAVMMAMEDRDAGDAAVETDKLPGGSTTFSTKGSRRHITIPVNHSPQHSNFYNILAFGDQAHDRFAFFTAAENVIRRHQTEACRQMQQQQPSEQLPCFLEPEEIFTPACAAFSPAEVSSLTGRCSAAVANSQVRGFPVNSQHFQGGSPVSNASDMLESRFEVVVDFDSERLQQQVRQLQVLQQRQFPLPLRQQLQPLLPFAEQSSAVSERLLWHFRCPESPLQPHAPETLLLRRLSRSSSDSKSDAVEVERKSDGRDVDSQQAEQQCESPAEPGDTTAHNDTGHSLERRQNVANRSRRRRLRRPGSHNRPGDSNFHHRNPADLRHCMKPSNTVKTRTQAQNMEQGQQTDARQGGCVEAPAEHDNYGNSADSKSVYLKSVRLIAGPSAAELSQQLAVLATSLRRLAESPSFHDLQVQNDSFSQKAVLLPGLLTSQTESTAAASVATAASAMATAAVTAARAAATAAAAVRRVATPVADLSAPVEAVLAASAMAAQAAATAAASAADAFAVTAARGVEAGVETELTPLPPEADFIPLSPEVKEQVRQPEQLTRINHLAKHFAEWRRVATEGKEAAKRESEAGSTNTADTINVAQNAGERVLRVAQQRGNRMEDAARIPVGGPFTLRTSTEELDEFGIMEEKLLRRRNIRRGASRK</sequence>
<organism evidence="2">
    <name type="scientific">Toxoplasma gondii (strain ATCC 50861 / VEG)</name>
    <dbReference type="NCBI Taxonomy" id="432359"/>
    <lineage>
        <taxon>Eukaryota</taxon>
        <taxon>Sar</taxon>
        <taxon>Alveolata</taxon>
        <taxon>Apicomplexa</taxon>
        <taxon>Conoidasida</taxon>
        <taxon>Coccidia</taxon>
        <taxon>Eucoccidiorida</taxon>
        <taxon>Eimeriorina</taxon>
        <taxon>Sarcocystidae</taxon>
        <taxon>Toxoplasma</taxon>
    </lineage>
</organism>
<feature type="compositionally biased region" description="Polar residues" evidence="1">
    <location>
        <begin position="18"/>
        <end position="28"/>
    </location>
</feature>
<dbReference type="PANTHER" id="PTHR38899">
    <property type="entry name" value="DOMAIN OOKINETE PROTEIN, PUTATIVE-RELATED"/>
    <property type="match status" value="1"/>
</dbReference>
<name>A0A0F7UP78_TOXGV</name>
<dbReference type="AlphaFoldDB" id="A0A0F7UP78"/>
<feature type="compositionally biased region" description="Basic and acidic residues" evidence="1">
    <location>
        <begin position="743"/>
        <end position="762"/>
    </location>
</feature>
<dbReference type="EMBL" id="LN714491">
    <property type="protein sequence ID" value="CEL71970.1"/>
    <property type="molecule type" value="Genomic_DNA"/>
</dbReference>
<feature type="compositionally biased region" description="Basic and acidic residues" evidence="1">
    <location>
        <begin position="784"/>
        <end position="793"/>
    </location>
</feature>
<feature type="compositionally biased region" description="Basic residues" evidence="1">
    <location>
        <begin position="1"/>
        <end position="14"/>
    </location>
</feature>
<feature type="region of interest" description="Disordered" evidence="1">
    <location>
        <begin position="737"/>
        <end position="869"/>
    </location>
</feature>
<feature type="compositionally biased region" description="Basic and acidic residues" evidence="1">
    <location>
        <begin position="109"/>
        <end position="127"/>
    </location>
</feature>
<evidence type="ECO:0000256" key="1">
    <source>
        <dbReference type="SAM" id="MobiDB-lite"/>
    </source>
</evidence>
<feature type="compositionally biased region" description="Basic residues" evidence="1">
    <location>
        <begin position="798"/>
        <end position="809"/>
    </location>
</feature>
<feature type="compositionally biased region" description="Polar residues" evidence="1">
    <location>
        <begin position="832"/>
        <end position="853"/>
    </location>
</feature>
<evidence type="ECO:0000313" key="2">
    <source>
        <dbReference type="EMBL" id="CEL71970.1"/>
    </source>
</evidence>
<protein>
    <submittedName>
        <fullName evidence="2">Uncharacterized protein</fullName>
    </submittedName>
</protein>
<reference evidence="2" key="1">
    <citation type="journal article" date="2015" name="PLoS ONE">
        <title>Comprehensive Evaluation of Toxoplasma gondii VEG and Neospora caninum LIV Genomes with Tachyzoite Stage Transcriptome and Proteome Defines Novel Transcript Features.</title>
        <authorList>
            <person name="Ramaprasad A."/>
            <person name="Mourier T."/>
            <person name="Naeem R."/>
            <person name="Malas T.B."/>
            <person name="Moussa E."/>
            <person name="Panigrahi A."/>
            <person name="Vermont S.J."/>
            <person name="Otto T.D."/>
            <person name="Wastling J."/>
            <person name="Pain A."/>
        </authorList>
    </citation>
    <scope>NUCLEOTIDE SEQUENCE</scope>
    <source>
        <strain evidence="2">VEG</strain>
    </source>
</reference>
<dbReference type="PANTHER" id="PTHR38899:SF1">
    <property type="entry name" value="PROTEIN KINASE"/>
    <property type="match status" value="1"/>
</dbReference>
<accession>A0A0F7UP78</accession>
<feature type="compositionally biased region" description="Polar residues" evidence="1">
    <location>
        <begin position="73"/>
        <end position="83"/>
    </location>
</feature>
<feature type="region of interest" description="Disordered" evidence="1">
    <location>
        <begin position="1"/>
        <end position="51"/>
    </location>
</feature>
<feature type="region of interest" description="Disordered" evidence="1">
    <location>
        <begin position="71"/>
        <end position="140"/>
    </location>
</feature>